<evidence type="ECO:0000313" key="3">
    <source>
        <dbReference type="EMBL" id="KYO33589.1"/>
    </source>
</evidence>
<organism evidence="3 4">
    <name type="scientific">Alligator mississippiensis</name>
    <name type="common">American alligator</name>
    <dbReference type="NCBI Taxonomy" id="8496"/>
    <lineage>
        <taxon>Eukaryota</taxon>
        <taxon>Metazoa</taxon>
        <taxon>Chordata</taxon>
        <taxon>Craniata</taxon>
        <taxon>Vertebrata</taxon>
        <taxon>Euteleostomi</taxon>
        <taxon>Archelosauria</taxon>
        <taxon>Archosauria</taxon>
        <taxon>Crocodylia</taxon>
        <taxon>Alligatoridae</taxon>
        <taxon>Alligatorinae</taxon>
        <taxon>Alligator</taxon>
    </lineage>
</organism>
<reference evidence="3 4" key="1">
    <citation type="journal article" date="2012" name="Genome Biol.">
        <title>Sequencing three crocodilian genomes to illuminate the evolution of archosaurs and amniotes.</title>
        <authorList>
            <person name="St John J.A."/>
            <person name="Braun E.L."/>
            <person name="Isberg S.R."/>
            <person name="Miles L.G."/>
            <person name="Chong A.Y."/>
            <person name="Gongora J."/>
            <person name="Dalzell P."/>
            <person name="Moran C."/>
            <person name="Bed'hom B."/>
            <person name="Abzhanov A."/>
            <person name="Burgess S.C."/>
            <person name="Cooksey A.M."/>
            <person name="Castoe T.A."/>
            <person name="Crawford N.G."/>
            <person name="Densmore L.D."/>
            <person name="Drew J.C."/>
            <person name="Edwards S.V."/>
            <person name="Faircloth B.C."/>
            <person name="Fujita M.K."/>
            <person name="Greenwold M.J."/>
            <person name="Hoffmann F.G."/>
            <person name="Howard J.M."/>
            <person name="Iguchi T."/>
            <person name="Janes D.E."/>
            <person name="Khan S.Y."/>
            <person name="Kohno S."/>
            <person name="de Koning A.J."/>
            <person name="Lance S.L."/>
            <person name="McCarthy F.M."/>
            <person name="McCormack J.E."/>
            <person name="Merchant M.E."/>
            <person name="Peterson D.G."/>
            <person name="Pollock D.D."/>
            <person name="Pourmand N."/>
            <person name="Raney B.J."/>
            <person name="Roessler K.A."/>
            <person name="Sanford J.R."/>
            <person name="Sawyer R.H."/>
            <person name="Schmidt C.J."/>
            <person name="Triplett E.W."/>
            <person name="Tuberville T.D."/>
            <person name="Venegas-Anaya M."/>
            <person name="Howard J.T."/>
            <person name="Jarvis E.D."/>
            <person name="Guillette L.J.Jr."/>
            <person name="Glenn T.C."/>
            <person name="Green R.E."/>
            <person name="Ray D.A."/>
        </authorList>
    </citation>
    <scope>NUCLEOTIDE SEQUENCE [LARGE SCALE GENOMIC DNA]</scope>
    <source>
        <strain evidence="3">KSC_2009_1</strain>
    </source>
</reference>
<dbReference type="EMBL" id="AKHW03003682">
    <property type="protein sequence ID" value="KYO33589.1"/>
    <property type="molecule type" value="Genomic_DNA"/>
</dbReference>
<evidence type="ECO:0000256" key="1">
    <source>
        <dbReference type="SAM" id="MobiDB-lite"/>
    </source>
</evidence>
<evidence type="ECO:0000259" key="2">
    <source>
        <dbReference type="PROSITE" id="PS50804"/>
    </source>
</evidence>
<evidence type="ECO:0000313" key="4">
    <source>
        <dbReference type="Proteomes" id="UP000050525"/>
    </source>
</evidence>
<dbReference type="Pfam" id="PF02023">
    <property type="entry name" value="SCAN"/>
    <property type="match status" value="1"/>
</dbReference>
<dbReference type="PROSITE" id="PS50804">
    <property type="entry name" value="SCAN_BOX"/>
    <property type="match status" value="1"/>
</dbReference>
<sequence length="226" mass="26168">MDTQEPMTWQQAHTLTLHLLQGQQTQLEEMVRLQTQEAEARIQLWSRQQDLCEKLSEQQTFRPREGGMTGLPRMTKEDDVEAYLEAFEQAAMVAKWDPGCWAAKLGPLLIGLAQAAYRGLNRLEAQDYSRVKAAILYRLEISPETYRSRFRSRKGPKLSWPQLLVQTLRDLSTQWLQPEECTVKELVDQIVLEQFLTDLTESMEDPGGRSYERSRTRTETPPKPTI</sequence>
<dbReference type="InterPro" id="IPR038269">
    <property type="entry name" value="SCAN_sf"/>
</dbReference>
<proteinExistence type="predicted"/>
<dbReference type="AlphaFoldDB" id="A0A151NAG3"/>
<feature type="compositionally biased region" description="Basic and acidic residues" evidence="1">
    <location>
        <begin position="206"/>
        <end position="220"/>
    </location>
</feature>
<feature type="domain" description="SCAN box" evidence="2">
    <location>
        <begin position="147"/>
        <end position="204"/>
    </location>
</feature>
<dbReference type="Proteomes" id="UP000050525">
    <property type="component" value="Unassembled WGS sequence"/>
</dbReference>
<protein>
    <recommendedName>
        <fullName evidence="2">SCAN box domain-containing protein</fullName>
    </recommendedName>
</protein>
<gene>
    <name evidence="3" type="ORF">Y1Q_0008753</name>
</gene>
<keyword evidence="4" id="KW-1185">Reference proteome</keyword>
<dbReference type="PANTHER" id="PTHR46888:SF1">
    <property type="entry name" value="RIBONUCLEASE H"/>
    <property type="match status" value="1"/>
</dbReference>
<feature type="region of interest" description="Disordered" evidence="1">
    <location>
        <begin position="201"/>
        <end position="226"/>
    </location>
</feature>
<dbReference type="PANTHER" id="PTHR46888">
    <property type="entry name" value="ZINC KNUCKLE DOMAINCONTAINING PROTEIN-RELATED"/>
    <property type="match status" value="1"/>
</dbReference>
<name>A0A151NAG3_ALLMI</name>
<dbReference type="SUPFAM" id="SSF47353">
    <property type="entry name" value="Retrovirus capsid dimerization domain-like"/>
    <property type="match status" value="1"/>
</dbReference>
<dbReference type="InterPro" id="IPR003309">
    <property type="entry name" value="SCAN_dom"/>
</dbReference>
<accession>A0A151NAG3</accession>
<dbReference type="Gene3D" id="1.10.4020.10">
    <property type="entry name" value="DNA breaking-rejoining enzymes"/>
    <property type="match status" value="1"/>
</dbReference>
<comment type="caution">
    <text evidence="3">The sequence shown here is derived from an EMBL/GenBank/DDBJ whole genome shotgun (WGS) entry which is preliminary data.</text>
</comment>